<proteinExistence type="inferred from homology"/>
<dbReference type="Pfam" id="PF00753">
    <property type="entry name" value="Lactamase_B"/>
    <property type="match status" value="1"/>
</dbReference>
<dbReference type="InterPro" id="IPR036866">
    <property type="entry name" value="RibonucZ/Hydroxyglut_hydro"/>
</dbReference>
<dbReference type="GO" id="GO:0046872">
    <property type="term" value="F:metal ion binding"/>
    <property type="evidence" value="ECO:0007669"/>
    <property type="project" value="UniProtKB-KW"/>
</dbReference>
<protein>
    <submittedName>
        <fullName evidence="7">Beta-lactamase domain protein</fullName>
    </submittedName>
</protein>
<dbReference type="InterPro" id="IPR001279">
    <property type="entry name" value="Metallo-B-lactamas"/>
</dbReference>
<dbReference type="PANTHER" id="PTHR42978:SF2">
    <property type="entry name" value="102 KBASES UNSTABLE REGION: FROM 1 TO 119443"/>
    <property type="match status" value="1"/>
</dbReference>
<evidence type="ECO:0000256" key="4">
    <source>
        <dbReference type="ARBA" id="ARBA00022801"/>
    </source>
</evidence>
<name>A0A7Z7PQI8_9BACT</name>
<dbReference type="Proteomes" id="UP000250796">
    <property type="component" value="Chromosome MESINF"/>
</dbReference>
<keyword evidence="8" id="KW-1185">Reference proteome</keyword>
<keyword evidence="4" id="KW-0378">Hydrolase</keyword>
<keyword evidence="3" id="KW-0479">Metal-binding</keyword>
<comment type="similarity">
    <text evidence="2">Belongs to the metallo-beta-lactamase superfamily.</text>
</comment>
<dbReference type="RefSeq" id="WP_169698259.1">
    <property type="nucleotide sequence ID" value="NZ_LS974202.1"/>
</dbReference>
<organism evidence="7 8">
    <name type="scientific">Mesotoga infera</name>
    <dbReference type="NCBI Taxonomy" id="1236046"/>
    <lineage>
        <taxon>Bacteria</taxon>
        <taxon>Thermotogati</taxon>
        <taxon>Thermotogota</taxon>
        <taxon>Thermotogae</taxon>
        <taxon>Kosmotogales</taxon>
        <taxon>Kosmotogaceae</taxon>
        <taxon>Mesotoga</taxon>
    </lineage>
</organism>
<dbReference type="EMBL" id="LS974202">
    <property type="protein sequence ID" value="SSC11821.1"/>
    <property type="molecule type" value="Genomic_DNA"/>
</dbReference>
<dbReference type="SUPFAM" id="SSF56281">
    <property type="entry name" value="Metallo-hydrolase/oxidoreductase"/>
    <property type="match status" value="1"/>
</dbReference>
<evidence type="ECO:0000256" key="5">
    <source>
        <dbReference type="ARBA" id="ARBA00022833"/>
    </source>
</evidence>
<dbReference type="AlphaFoldDB" id="A0A7Z7PQI8"/>
<dbReference type="SMART" id="SM00849">
    <property type="entry name" value="Lactamase_B"/>
    <property type="match status" value="1"/>
</dbReference>
<dbReference type="KEGG" id="minf:MESINF_0372"/>
<feature type="domain" description="Metallo-beta-lactamase" evidence="6">
    <location>
        <begin position="22"/>
        <end position="199"/>
    </location>
</feature>
<evidence type="ECO:0000259" key="6">
    <source>
        <dbReference type="SMART" id="SM00849"/>
    </source>
</evidence>
<comment type="cofactor">
    <cofactor evidence="1">
        <name>Zn(2+)</name>
        <dbReference type="ChEBI" id="CHEBI:29105"/>
    </cofactor>
</comment>
<gene>
    <name evidence="7" type="ORF">MESINF_0372</name>
</gene>
<accession>A0A7Z7PQI8</accession>
<evidence type="ECO:0000256" key="1">
    <source>
        <dbReference type="ARBA" id="ARBA00001947"/>
    </source>
</evidence>
<sequence>MDLHLLFPGSTLYVPGMVDASNSSCSLLIEDNRKVLVDPGGFPSIKILEEKLSIFGLSPEDITDILLTHLHLDHAFNTIFFTRATVYLHGSYSSRNYASFGPLIGKMYRKVIDSWNKVVTVSDGDTILGSIKVLGSAYHSRDHVSYFFDSTNFGKVFICGDVCIRQINYHEMRKGMRDDDAAAFVLKYFEEADTVIFSHDLPLFKR</sequence>
<dbReference type="Gene3D" id="3.60.15.10">
    <property type="entry name" value="Ribonuclease Z/Hydroxyacylglutathione hydrolase-like"/>
    <property type="match status" value="1"/>
</dbReference>
<dbReference type="InterPro" id="IPR051013">
    <property type="entry name" value="MBL_superfamily_lactonases"/>
</dbReference>
<evidence type="ECO:0000256" key="2">
    <source>
        <dbReference type="ARBA" id="ARBA00007749"/>
    </source>
</evidence>
<evidence type="ECO:0000313" key="8">
    <source>
        <dbReference type="Proteomes" id="UP000250796"/>
    </source>
</evidence>
<keyword evidence="5" id="KW-0862">Zinc</keyword>
<dbReference type="PANTHER" id="PTHR42978">
    <property type="entry name" value="QUORUM-QUENCHING LACTONASE YTNP-RELATED-RELATED"/>
    <property type="match status" value="1"/>
</dbReference>
<evidence type="ECO:0000256" key="3">
    <source>
        <dbReference type="ARBA" id="ARBA00022723"/>
    </source>
</evidence>
<dbReference type="GO" id="GO:0016787">
    <property type="term" value="F:hydrolase activity"/>
    <property type="evidence" value="ECO:0007669"/>
    <property type="project" value="UniProtKB-KW"/>
</dbReference>
<evidence type="ECO:0000313" key="7">
    <source>
        <dbReference type="EMBL" id="SSC11821.1"/>
    </source>
</evidence>
<reference evidence="7 8" key="1">
    <citation type="submission" date="2017-01" db="EMBL/GenBank/DDBJ databases">
        <authorList>
            <person name="Erauso G."/>
        </authorList>
    </citation>
    <scope>NUCLEOTIDE SEQUENCE [LARGE SCALE GENOMIC DNA]</scope>
    <source>
        <strain evidence="7">MESINF1</strain>
    </source>
</reference>